<dbReference type="GO" id="GO:0051537">
    <property type="term" value="F:2 iron, 2 sulfur cluster binding"/>
    <property type="evidence" value="ECO:0007669"/>
    <property type="project" value="InterPro"/>
</dbReference>
<reference evidence="2 3" key="1">
    <citation type="submission" date="2016-03" db="EMBL/GenBank/DDBJ databases">
        <title>Complete genome sequence of a novel chlorpyrifos degrading bacterium, Cupriavidus nantongensis sp. X1.</title>
        <authorList>
            <person name="Fang L."/>
        </authorList>
    </citation>
    <scope>NUCLEOTIDE SEQUENCE [LARGE SCALE GENOMIC DNA]</scope>
    <source>
        <strain evidence="2 3">X1</strain>
    </source>
</reference>
<dbReference type="AlphaFoldDB" id="A0A142JT53"/>
<proteinExistence type="predicted"/>
<dbReference type="RefSeq" id="WP_062803077.1">
    <property type="nucleotide sequence ID" value="NZ_CP014845.1"/>
</dbReference>
<organism evidence="2 3">
    <name type="scientific">Cupriavidus nantongensis</name>
    <dbReference type="NCBI Taxonomy" id="1796606"/>
    <lineage>
        <taxon>Bacteria</taxon>
        <taxon>Pseudomonadati</taxon>
        <taxon>Pseudomonadota</taxon>
        <taxon>Betaproteobacteria</taxon>
        <taxon>Burkholderiales</taxon>
        <taxon>Burkholderiaceae</taxon>
        <taxon>Cupriavidus</taxon>
    </lineage>
</organism>
<gene>
    <name evidence="2" type="ORF">A2G96_26035</name>
</gene>
<dbReference type="InterPro" id="IPR008090">
    <property type="entry name" value="Fe_iron_reduct"/>
</dbReference>
<sequence>MIPLLAPFFTGPLRPFGERLAIAAQSAQHPLGTAALDRSWADACLVKLAQALNCDDRRALAAAWFRDYTLAVLPGALVAATLHRRSLPFDDPALEWEGAPDGRLARLGLADDGTPATATLPRLLSPLLARHLPQVVAAFASAARVSPRLLWCTGGVAAAGVARQLAAHPTLAAAQRAEVLAWSSNAASADGFGNPFHGAFRPGAEPGLPGVAAVRRICCLNHRLPGEGYCGTCPLMADARARARLSGAQTAPARAAAATAPTASQP</sequence>
<protein>
    <submittedName>
        <fullName evidence="2">Siderophore-iron reductase FhuF</fullName>
    </submittedName>
</protein>
<feature type="domain" description="Ferric siderophore reductase C-terminal" evidence="1">
    <location>
        <begin position="215"/>
        <end position="235"/>
    </location>
</feature>
<dbReference type="Proteomes" id="UP000075238">
    <property type="component" value="Chromosome 2"/>
</dbReference>
<evidence type="ECO:0000313" key="2">
    <source>
        <dbReference type="EMBL" id="AMR81265.1"/>
    </source>
</evidence>
<dbReference type="STRING" id="1796606.A2G96_26035"/>
<dbReference type="OrthoDB" id="8993954at2"/>
<dbReference type="Pfam" id="PF11575">
    <property type="entry name" value="FhuF_C"/>
    <property type="match status" value="1"/>
</dbReference>
<dbReference type="KEGG" id="cnan:A2G96_26035"/>
<evidence type="ECO:0000259" key="1">
    <source>
        <dbReference type="Pfam" id="PF11575"/>
    </source>
</evidence>
<dbReference type="EMBL" id="CP014845">
    <property type="protein sequence ID" value="AMR81265.1"/>
    <property type="molecule type" value="Genomic_DNA"/>
</dbReference>
<dbReference type="NCBIfam" id="TIGR03951">
    <property type="entry name" value="Fe_III_red_FhuF"/>
    <property type="match status" value="1"/>
</dbReference>
<dbReference type="InterPro" id="IPR024726">
    <property type="entry name" value="FhuF_C"/>
</dbReference>
<keyword evidence="3" id="KW-1185">Reference proteome</keyword>
<evidence type="ECO:0000313" key="3">
    <source>
        <dbReference type="Proteomes" id="UP000075238"/>
    </source>
</evidence>
<name>A0A142JT53_9BURK</name>
<accession>A0A142JT53</accession>